<evidence type="ECO:0000259" key="4">
    <source>
        <dbReference type="PROSITE" id="PS51077"/>
    </source>
</evidence>
<dbReference type="AlphaFoldDB" id="A0A246J2U3"/>
<dbReference type="InterPro" id="IPR050707">
    <property type="entry name" value="HTH_MetabolicPath_Reg"/>
</dbReference>
<evidence type="ECO:0000259" key="5">
    <source>
        <dbReference type="PROSITE" id="PS51078"/>
    </source>
</evidence>
<comment type="caution">
    <text evidence="6">The sequence shown here is derived from an EMBL/GenBank/DDBJ whole genome shotgun (WGS) entry which is preliminary data.</text>
</comment>
<dbReference type="GO" id="GO:0003677">
    <property type="term" value="F:DNA binding"/>
    <property type="evidence" value="ECO:0007669"/>
    <property type="project" value="UniProtKB-KW"/>
</dbReference>
<dbReference type="PANTHER" id="PTHR30136:SF35">
    <property type="entry name" value="HTH-TYPE TRANSCRIPTIONAL REGULATOR RV1719"/>
    <property type="match status" value="1"/>
</dbReference>
<feature type="domain" description="IclR-ED" evidence="5">
    <location>
        <begin position="64"/>
        <end position="246"/>
    </location>
</feature>
<keyword evidence="1" id="KW-0805">Transcription regulation</keyword>
<keyword evidence="2" id="KW-0238">DNA-binding</keyword>
<evidence type="ECO:0000256" key="1">
    <source>
        <dbReference type="ARBA" id="ARBA00023015"/>
    </source>
</evidence>
<dbReference type="GO" id="GO:0045892">
    <property type="term" value="P:negative regulation of DNA-templated transcription"/>
    <property type="evidence" value="ECO:0007669"/>
    <property type="project" value="TreeGrafter"/>
</dbReference>
<dbReference type="OrthoDB" id="9807558at2"/>
<evidence type="ECO:0008006" key="8">
    <source>
        <dbReference type="Google" id="ProtNLM"/>
    </source>
</evidence>
<dbReference type="InterPro" id="IPR036388">
    <property type="entry name" value="WH-like_DNA-bd_sf"/>
</dbReference>
<dbReference type="SUPFAM" id="SSF55781">
    <property type="entry name" value="GAF domain-like"/>
    <property type="match status" value="1"/>
</dbReference>
<dbReference type="Proteomes" id="UP000197468">
    <property type="component" value="Unassembled WGS sequence"/>
</dbReference>
<dbReference type="Pfam" id="PF01614">
    <property type="entry name" value="IclR_C"/>
    <property type="match status" value="1"/>
</dbReference>
<dbReference type="InterPro" id="IPR036390">
    <property type="entry name" value="WH_DNA-bd_sf"/>
</dbReference>
<feature type="domain" description="HTH iclR-type" evidence="4">
    <location>
        <begin position="1"/>
        <end position="63"/>
    </location>
</feature>
<dbReference type="InterPro" id="IPR029016">
    <property type="entry name" value="GAF-like_dom_sf"/>
</dbReference>
<evidence type="ECO:0000313" key="6">
    <source>
        <dbReference type="EMBL" id="OWQ86905.1"/>
    </source>
</evidence>
<dbReference type="RefSeq" id="WP_088386573.1">
    <property type="nucleotide sequence ID" value="NZ_NIOF01000010.1"/>
</dbReference>
<accession>A0A246J2U3</accession>
<sequence>MSTLANAMDVLKLIVRLRRDITMTDLVAELDYPKSSASRTLSLMAEHGFLERDAVTKAYRPGSVVMEASFHFRSSTTVSSLLEDALDALVADTGFTGYLDVLRGNESVVLQMRPGKHPLQVYTPPGTGGPAYGSSMGRALLSRLTDSEILELVGNAFDDARGLAPKTPKDLLKRIAQTRIEGVAESRGELVPHVAGISAAVLDSATGQIFGIGIAVPEQEVSDALFKRFAARVREAAFSVGKRVGDPYWLQFAG</sequence>
<dbReference type="Gene3D" id="1.10.10.10">
    <property type="entry name" value="Winged helix-like DNA-binding domain superfamily/Winged helix DNA-binding domain"/>
    <property type="match status" value="1"/>
</dbReference>
<dbReference type="InterPro" id="IPR014757">
    <property type="entry name" value="Tscrpt_reg_IclR_C"/>
</dbReference>
<keyword evidence="7" id="KW-1185">Reference proteome</keyword>
<dbReference type="GO" id="GO:0003700">
    <property type="term" value="F:DNA-binding transcription factor activity"/>
    <property type="evidence" value="ECO:0007669"/>
    <property type="project" value="TreeGrafter"/>
</dbReference>
<dbReference type="Pfam" id="PF09339">
    <property type="entry name" value="HTH_IclR"/>
    <property type="match status" value="1"/>
</dbReference>
<proteinExistence type="predicted"/>
<evidence type="ECO:0000313" key="7">
    <source>
        <dbReference type="Proteomes" id="UP000197468"/>
    </source>
</evidence>
<dbReference type="SUPFAM" id="SSF46785">
    <property type="entry name" value="Winged helix' DNA-binding domain"/>
    <property type="match status" value="1"/>
</dbReference>
<evidence type="ECO:0000256" key="2">
    <source>
        <dbReference type="ARBA" id="ARBA00023125"/>
    </source>
</evidence>
<protein>
    <recommendedName>
        <fullName evidence="8">IclR family transcriptional regulator</fullName>
    </recommendedName>
</protein>
<dbReference type="SMART" id="SM00346">
    <property type="entry name" value="HTH_ICLR"/>
    <property type="match status" value="1"/>
</dbReference>
<keyword evidence="3" id="KW-0804">Transcription</keyword>
<dbReference type="PROSITE" id="PS51077">
    <property type="entry name" value="HTH_ICLR"/>
    <property type="match status" value="1"/>
</dbReference>
<evidence type="ECO:0000256" key="3">
    <source>
        <dbReference type="ARBA" id="ARBA00023163"/>
    </source>
</evidence>
<organism evidence="6 7">
    <name type="scientific">Roseateles aquatilis</name>
    <dbReference type="NCBI Taxonomy" id="431061"/>
    <lineage>
        <taxon>Bacteria</taxon>
        <taxon>Pseudomonadati</taxon>
        <taxon>Pseudomonadota</taxon>
        <taxon>Betaproteobacteria</taxon>
        <taxon>Burkholderiales</taxon>
        <taxon>Sphaerotilaceae</taxon>
        <taxon>Roseateles</taxon>
    </lineage>
</organism>
<dbReference type="Gene3D" id="3.30.450.40">
    <property type="match status" value="1"/>
</dbReference>
<dbReference type="InterPro" id="IPR005471">
    <property type="entry name" value="Tscrpt_reg_IclR_N"/>
</dbReference>
<dbReference type="PANTHER" id="PTHR30136">
    <property type="entry name" value="HELIX-TURN-HELIX TRANSCRIPTIONAL REGULATOR, ICLR FAMILY"/>
    <property type="match status" value="1"/>
</dbReference>
<reference evidence="6 7" key="1">
    <citation type="journal article" date="2008" name="Int. J. Syst. Evol. Microbiol.">
        <title>Description of Roseateles aquatilis sp. nov. and Roseateles terrae sp. nov., in the class Betaproteobacteria, and emended description of the genus Roseateles.</title>
        <authorList>
            <person name="Gomila M."/>
            <person name="Bowien B."/>
            <person name="Falsen E."/>
            <person name="Moore E.R."/>
            <person name="Lalucat J."/>
        </authorList>
    </citation>
    <scope>NUCLEOTIDE SEQUENCE [LARGE SCALE GENOMIC DNA]</scope>
    <source>
        <strain evidence="6 7">CCUG 48205</strain>
    </source>
</reference>
<dbReference type="EMBL" id="NIOF01000010">
    <property type="protein sequence ID" value="OWQ86905.1"/>
    <property type="molecule type" value="Genomic_DNA"/>
</dbReference>
<gene>
    <name evidence="6" type="ORF">CDN99_19560</name>
</gene>
<name>A0A246J2U3_9BURK</name>
<dbReference type="PROSITE" id="PS51078">
    <property type="entry name" value="ICLR_ED"/>
    <property type="match status" value="1"/>
</dbReference>